<dbReference type="InterPro" id="IPR051559">
    <property type="entry name" value="HIF_prolyl_hydroxylases"/>
</dbReference>
<keyword evidence="10" id="KW-1185">Reference proteome</keyword>
<keyword evidence="6" id="KW-0408">Iron</keyword>
<comment type="caution">
    <text evidence="9">The sequence shown here is derived from an EMBL/GenBank/DDBJ whole genome shotgun (WGS) entry which is preliminary data.</text>
</comment>
<dbReference type="AlphaFoldDB" id="A0ABD3M330"/>
<dbReference type="GO" id="GO:0051213">
    <property type="term" value="F:dioxygenase activity"/>
    <property type="evidence" value="ECO:0007669"/>
    <property type="project" value="UniProtKB-KW"/>
</dbReference>
<evidence type="ECO:0000259" key="8">
    <source>
        <dbReference type="PROSITE" id="PS51471"/>
    </source>
</evidence>
<dbReference type="PROSITE" id="PS51471">
    <property type="entry name" value="FE2OG_OXY"/>
    <property type="match status" value="1"/>
</dbReference>
<feature type="compositionally biased region" description="Low complexity" evidence="7">
    <location>
        <begin position="1"/>
        <end position="18"/>
    </location>
</feature>
<feature type="compositionally biased region" description="Basic residues" evidence="7">
    <location>
        <begin position="50"/>
        <end position="59"/>
    </location>
</feature>
<dbReference type="Gene3D" id="2.60.120.620">
    <property type="entry name" value="q2cbj1_9rhob like domain"/>
    <property type="match status" value="1"/>
</dbReference>
<organism evidence="9 10">
    <name type="scientific">Discostella pseudostelligera</name>
    <dbReference type="NCBI Taxonomy" id="259834"/>
    <lineage>
        <taxon>Eukaryota</taxon>
        <taxon>Sar</taxon>
        <taxon>Stramenopiles</taxon>
        <taxon>Ochrophyta</taxon>
        <taxon>Bacillariophyta</taxon>
        <taxon>Coscinodiscophyceae</taxon>
        <taxon>Thalassiosirophycidae</taxon>
        <taxon>Stephanodiscales</taxon>
        <taxon>Stephanodiscaceae</taxon>
        <taxon>Discostella</taxon>
    </lineage>
</organism>
<evidence type="ECO:0000256" key="3">
    <source>
        <dbReference type="ARBA" id="ARBA00022896"/>
    </source>
</evidence>
<dbReference type="GO" id="GO:0046872">
    <property type="term" value="F:metal ion binding"/>
    <property type="evidence" value="ECO:0007669"/>
    <property type="project" value="UniProtKB-KW"/>
</dbReference>
<evidence type="ECO:0000256" key="1">
    <source>
        <dbReference type="ARBA" id="ARBA00001961"/>
    </source>
</evidence>
<evidence type="ECO:0000256" key="2">
    <source>
        <dbReference type="ARBA" id="ARBA00022723"/>
    </source>
</evidence>
<evidence type="ECO:0000256" key="7">
    <source>
        <dbReference type="SAM" id="MobiDB-lite"/>
    </source>
</evidence>
<feature type="compositionally biased region" description="Polar residues" evidence="7">
    <location>
        <begin position="60"/>
        <end position="84"/>
    </location>
</feature>
<feature type="region of interest" description="Disordered" evidence="7">
    <location>
        <begin position="1"/>
        <end position="102"/>
    </location>
</feature>
<feature type="compositionally biased region" description="Low complexity" evidence="7">
    <location>
        <begin position="85"/>
        <end position="98"/>
    </location>
</feature>
<dbReference type="SMART" id="SM00702">
    <property type="entry name" value="P4Hc"/>
    <property type="match status" value="1"/>
</dbReference>
<dbReference type="GO" id="GO:0031418">
    <property type="term" value="F:L-ascorbic acid binding"/>
    <property type="evidence" value="ECO:0007669"/>
    <property type="project" value="UniProtKB-KW"/>
</dbReference>
<dbReference type="PANTHER" id="PTHR12907:SF26">
    <property type="entry name" value="HIF PROLYL HYDROXYLASE, ISOFORM C"/>
    <property type="match status" value="1"/>
</dbReference>
<comment type="cofactor">
    <cofactor evidence="1">
        <name>L-ascorbate</name>
        <dbReference type="ChEBI" id="CHEBI:38290"/>
    </cofactor>
</comment>
<proteinExistence type="predicted"/>
<keyword evidence="4" id="KW-0223">Dioxygenase</keyword>
<protein>
    <recommendedName>
        <fullName evidence="8">Fe2OG dioxygenase domain-containing protein</fullName>
    </recommendedName>
</protein>
<dbReference type="Proteomes" id="UP001530293">
    <property type="component" value="Unassembled WGS sequence"/>
</dbReference>
<evidence type="ECO:0000313" key="10">
    <source>
        <dbReference type="Proteomes" id="UP001530293"/>
    </source>
</evidence>
<dbReference type="EMBL" id="JALLBG020000233">
    <property type="protein sequence ID" value="KAL3758388.1"/>
    <property type="molecule type" value="Genomic_DNA"/>
</dbReference>
<keyword evidence="5" id="KW-0560">Oxidoreductase</keyword>
<sequence>MAAASRTTASGAGSRSSSCLLRRTPPEPQLHRRQFSSSSGYFPAVAPTQHGHHHHHQQHRSGASCNQHQQRLALTLTLQSTTRQSSSSSSNNNNSNNNDDGINDILISTEELQSNLLQLSKSMFDSLSQNGYWTNTSPFTNILPPTVIATLRNQAIALRNQGRYEQSYSESVINAITGETVRFDKPGVFACEPDGADYDTAPDMLLYMTILLQTLPPALNSHHQNTMSSGSGSGSGSTQWTNLDNTAFNAKLAVTSSGGSKYPRHVDNVSGIHVGSKDLRKLTAILYLNPSWTSGDGGELRIYLGVPESDRKKIVGEKDYKENKESETSAFVDLSPMGGRLVLFYSDVVPHEVLENAPHATTAADEEKLLDRYALTIWIPASSPVE</sequence>
<keyword evidence="2" id="KW-0479">Metal-binding</keyword>
<dbReference type="InterPro" id="IPR006620">
    <property type="entry name" value="Pro_4_hyd_alph"/>
</dbReference>
<dbReference type="Pfam" id="PF13640">
    <property type="entry name" value="2OG-FeII_Oxy_3"/>
    <property type="match status" value="1"/>
</dbReference>
<dbReference type="InterPro" id="IPR005123">
    <property type="entry name" value="Oxoglu/Fe-dep_dioxygenase_dom"/>
</dbReference>
<evidence type="ECO:0000256" key="5">
    <source>
        <dbReference type="ARBA" id="ARBA00023002"/>
    </source>
</evidence>
<dbReference type="InterPro" id="IPR044862">
    <property type="entry name" value="Pro_4_hyd_alph_FE2OG_OXY"/>
</dbReference>
<accession>A0ABD3M330</accession>
<evidence type="ECO:0000256" key="4">
    <source>
        <dbReference type="ARBA" id="ARBA00022964"/>
    </source>
</evidence>
<evidence type="ECO:0000313" key="9">
    <source>
        <dbReference type="EMBL" id="KAL3758388.1"/>
    </source>
</evidence>
<feature type="domain" description="Fe2OG dioxygenase" evidence="8">
    <location>
        <begin position="246"/>
        <end position="381"/>
    </location>
</feature>
<keyword evidence="3" id="KW-0847">Vitamin C</keyword>
<evidence type="ECO:0000256" key="6">
    <source>
        <dbReference type="ARBA" id="ARBA00023004"/>
    </source>
</evidence>
<reference evidence="9 10" key="1">
    <citation type="submission" date="2024-10" db="EMBL/GenBank/DDBJ databases">
        <title>Updated reference genomes for cyclostephanoid diatoms.</title>
        <authorList>
            <person name="Roberts W.R."/>
            <person name="Alverson A.J."/>
        </authorList>
    </citation>
    <scope>NUCLEOTIDE SEQUENCE [LARGE SCALE GENOMIC DNA]</scope>
    <source>
        <strain evidence="9 10">AJA232-27</strain>
    </source>
</reference>
<gene>
    <name evidence="9" type="ORF">ACHAWU_005058</name>
</gene>
<dbReference type="PANTHER" id="PTHR12907">
    <property type="entry name" value="EGL NINE HOMOLOG-RELATED"/>
    <property type="match status" value="1"/>
</dbReference>
<name>A0ABD3M330_9STRA</name>